<keyword evidence="2" id="KW-0378">Hydrolase</keyword>
<dbReference type="InterPro" id="IPR000086">
    <property type="entry name" value="NUDIX_hydrolase_dom"/>
</dbReference>
<dbReference type="Proteomes" id="UP001597221">
    <property type="component" value="Unassembled WGS sequence"/>
</dbReference>
<organism evidence="4 5">
    <name type="scientific">Oceanobacillus luteolus</name>
    <dbReference type="NCBI Taxonomy" id="1274358"/>
    <lineage>
        <taxon>Bacteria</taxon>
        <taxon>Bacillati</taxon>
        <taxon>Bacillota</taxon>
        <taxon>Bacilli</taxon>
        <taxon>Bacillales</taxon>
        <taxon>Bacillaceae</taxon>
        <taxon>Oceanobacillus</taxon>
    </lineage>
</organism>
<dbReference type="RefSeq" id="WP_379598212.1">
    <property type="nucleotide sequence ID" value="NZ_JBHUDE010000134.1"/>
</dbReference>
<name>A0ABW4HTD4_9BACI</name>
<dbReference type="PANTHER" id="PTHR43046">
    <property type="entry name" value="GDP-MANNOSE MANNOSYL HYDROLASE"/>
    <property type="match status" value="1"/>
</dbReference>
<feature type="domain" description="Nudix hydrolase" evidence="3">
    <location>
        <begin position="8"/>
        <end position="133"/>
    </location>
</feature>
<dbReference type="EMBL" id="JBHUDE010000134">
    <property type="protein sequence ID" value="MFD1608801.1"/>
    <property type="molecule type" value="Genomic_DNA"/>
</dbReference>
<comment type="cofactor">
    <cofactor evidence="1">
        <name>Mg(2+)</name>
        <dbReference type="ChEBI" id="CHEBI:18420"/>
    </cofactor>
</comment>
<accession>A0ABW4HTD4</accession>
<keyword evidence="5" id="KW-1185">Reference proteome</keyword>
<evidence type="ECO:0000313" key="4">
    <source>
        <dbReference type="EMBL" id="MFD1608801.1"/>
    </source>
</evidence>
<protein>
    <submittedName>
        <fullName evidence="4">NUDIX domain-containing protein</fullName>
    </submittedName>
</protein>
<evidence type="ECO:0000259" key="3">
    <source>
        <dbReference type="PROSITE" id="PS51462"/>
    </source>
</evidence>
<evidence type="ECO:0000256" key="1">
    <source>
        <dbReference type="ARBA" id="ARBA00001946"/>
    </source>
</evidence>
<comment type="caution">
    <text evidence="4">The sequence shown here is derived from an EMBL/GenBank/DDBJ whole genome shotgun (WGS) entry which is preliminary data.</text>
</comment>
<proteinExistence type="predicted"/>
<dbReference type="Pfam" id="PF00293">
    <property type="entry name" value="NUDIX"/>
    <property type="match status" value="1"/>
</dbReference>
<dbReference type="Gene3D" id="3.90.79.10">
    <property type="entry name" value="Nucleoside Triphosphate Pyrophosphohydrolase"/>
    <property type="match status" value="1"/>
</dbReference>
<evidence type="ECO:0000313" key="5">
    <source>
        <dbReference type="Proteomes" id="UP001597221"/>
    </source>
</evidence>
<gene>
    <name evidence="4" type="ORF">ACFSBH_14340</name>
</gene>
<dbReference type="PANTHER" id="PTHR43046:SF16">
    <property type="entry name" value="ADP-RIBOSE PYROPHOSPHATASE YJHB-RELATED"/>
    <property type="match status" value="1"/>
</dbReference>
<dbReference type="PROSITE" id="PS51462">
    <property type="entry name" value="NUDIX"/>
    <property type="match status" value="1"/>
</dbReference>
<dbReference type="InterPro" id="IPR015797">
    <property type="entry name" value="NUDIX_hydrolase-like_dom_sf"/>
</dbReference>
<dbReference type="SUPFAM" id="SSF55811">
    <property type="entry name" value="Nudix"/>
    <property type="match status" value="1"/>
</dbReference>
<reference evidence="5" key="1">
    <citation type="journal article" date="2019" name="Int. J. Syst. Evol. Microbiol.">
        <title>The Global Catalogue of Microorganisms (GCM) 10K type strain sequencing project: providing services to taxonomists for standard genome sequencing and annotation.</title>
        <authorList>
            <consortium name="The Broad Institute Genomics Platform"/>
            <consortium name="The Broad Institute Genome Sequencing Center for Infectious Disease"/>
            <person name="Wu L."/>
            <person name="Ma J."/>
        </authorList>
    </citation>
    <scope>NUCLEOTIDE SEQUENCE [LARGE SCALE GENOMIC DNA]</scope>
    <source>
        <strain evidence="5">CGMCC 1.12376</strain>
    </source>
</reference>
<evidence type="ECO:0000256" key="2">
    <source>
        <dbReference type="ARBA" id="ARBA00022801"/>
    </source>
</evidence>
<sequence length="163" mass="19258">MLDMKNINYKFWNLVVIVKNQKILLIRRNKGDFFGLVPPGGKIQFPETFHESAKREVFEETGLTLNNLQLEGLSGYINEKKGEQFVYVDYYSDDFSGEVIKNGEEGECNWYPLSEFEKLEIHPDIKKRIKNILENKSYEYQIFWDEETNSPSTKKLITNDKMR</sequence>